<evidence type="ECO:0000313" key="1">
    <source>
        <dbReference type="EMBL" id="JAH71912.1"/>
    </source>
</evidence>
<reference evidence="1" key="1">
    <citation type="submission" date="2014-11" db="EMBL/GenBank/DDBJ databases">
        <authorList>
            <person name="Amaro Gonzalez C."/>
        </authorList>
    </citation>
    <scope>NUCLEOTIDE SEQUENCE</scope>
</reference>
<protein>
    <submittedName>
        <fullName evidence="1">Uncharacterized protein</fullName>
    </submittedName>
</protein>
<proteinExistence type="predicted"/>
<name>A0A0E9V1J0_ANGAN</name>
<dbReference type="AlphaFoldDB" id="A0A0E9V1J0"/>
<organism evidence="1">
    <name type="scientific">Anguilla anguilla</name>
    <name type="common">European freshwater eel</name>
    <name type="synonym">Muraena anguilla</name>
    <dbReference type="NCBI Taxonomy" id="7936"/>
    <lineage>
        <taxon>Eukaryota</taxon>
        <taxon>Metazoa</taxon>
        <taxon>Chordata</taxon>
        <taxon>Craniata</taxon>
        <taxon>Vertebrata</taxon>
        <taxon>Euteleostomi</taxon>
        <taxon>Actinopterygii</taxon>
        <taxon>Neopterygii</taxon>
        <taxon>Teleostei</taxon>
        <taxon>Anguilliformes</taxon>
        <taxon>Anguillidae</taxon>
        <taxon>Anguilla</taxon>
    </lineage>
</organism>
<dbReference type="EMBL" id="GBXM01036665">
    <property type="protein sequence ID" value="JAH71912.1"/>
    <property type="molecule type" value="Transcribed_RNA"/>
</dbReference>
<reference evidence="1" key="2">
    <citation type="journal article" date="2015" name="Fish Shellfish Immunol.">
        <title>Early steps in the European eel (Anguilla anguilla)-Vibrio vulnificus interaction in the gills: Role of the RtxA13 toxin.</title>
        <authorList>
            <person name="Callol A."/>
            <person name="Pajuelo D."/>
            <person name="Ebbesson L."/>
            <person name="Teles M."/>
            <person name="MacKenzie S."/>
            <person name="Amaro C."/>
        </authorList>
    </citation>
    <scope>NUCLEOTIDE SEQUENCE</scope>
</reference>
<sequence>MESLVCMGGGAYFTVI</sequence>
<accession>A0A0E9V1J0</accession>